<dbReference type="PANTHER" id="PTHR31826">
    <property type="entry name" value="NICALIN"/>
    <property type="match status" value="1"/>
</dbReference>
<keyword evidence="6 10" id="KW-1133">Transmembrane helix</keyword>
<name>A0A915NUD3_9BILA</name>
<dbReference type="InterPro" id="IPR007484">
    <property type="entry name" value="Peptidase_M28"/>
</dbReference>
<evidence type="ECO:0000256" key="9">
    <source>
        <dbReference type="ARBA" id="ARBA00034873"/>
    </source>
</evidence>
<evidence type="ECO:0000256" key="1">
    <source>
        <dbReference type="ARBA" id="ARBA00004389"/>
    </source>
</evidence>
<sequence>MTEEQLFDALKNIWTILWIWFLMPSGIFAAISGGGTSTNFGNNKMDIEIRAYRLQQYEISGKVFGSKSWKVMYQAVDINESALRKCVVIKWWDLIGVDFEDKFSAVLGAVLIILPKDVNELTKQEYQAFLSIEQKFASLKTELAVYFAPDSSDLQSLLSSISTNSGRSPTAFQQLINSVVADNYQISSTNPAVGNVANNKVYNVIAQLNAQERGLPYLFIVAYYDNYGVVPGLTTGSDSNGSGVAILLELLAIFHHLYSLPSHAARYNLVFVLSAAGKFSFQGSRNFIDDFNEKHSDEKIALAICLDGLGRKLTTTTSKENIQQPLFIHLSKTPSTTSITSKFISTLQNFGINKKKINLVTKKINLGADKLVWEHEIYNIRRIHSLTLSNFEKFDDAERNSMLDTPKQLDYSILESNARLISSSLISFVFNLDSNLCTNLKETKEECSLLLNESINVDRKRLAVWIKLFGSKPRPTNTLQLQLIANLQQVVKKFSHNSVVSEVVINDFVLYEIVEDTLTANIVKPAIFELLLAAGICVYLYGVYILAYNAQKILEGSINKIRRNLLL</sequence>
<feature type="transmembrane region" description="Helical" evidence="10">
    <location>
        <begin position="12"/>
        <end position="31"/>
    </location>
</feature>
<dbReference type="AlphaFoldDB" id="A0A915NUD3"/>
<dbReference type="InterPro" id="IPR016574">
    <property type="entry name" value="Nicalin"/>
</dbReference>
<comment type="subcellular location">
    <subcellularLocation>
        <location evidence="1">Endoplasmic reticulum membrane</location>
        <topology evidence="1">Single-pass membrane protein</topology>
    </subcellularLocation>
</comment>
<dbReference type="GO" id="GO:0005789">
    <property type="term" value="C:endoplasmic reticulum membrane"/>
    <property type="evidence" value="ECO:0007669"/>
    <property type="project" value="UniProtKB-SubCell"/>
</dbReference>
<evidence type="ECO:0000256" key="6">
    <source>
        <dbReference type="ARBA" id="ARBA00022989"/>
    </source>
</evidence>
<dbReference type="Gene3D" id="3.40.630.10">
    <property type="entry name" value="Zn peptidases"/>
    <property type="match status" value="1"/>
</dbReference>
<organism evidence="12 13">
    <name type="scientific">Meloidogyne floridensis</name>
    <dbReference type="NCBI Taxonomy" id="298350"/>
    <lineage>
        <taxon>Eukaryota</taxon>
        <taxon>Metazoa</taxon>
        <taxon>Ecdysozoa</taxon>
        <taxon>Nematoda</taxon>
        <taxon>Chromadorea</taxon>
        <taxon>Rhabditida</taxon>
        <taxon>Tylenchina</taxon>
        <taxon>Tylenchomorpha</taxon>
        <taxon>Tylenchoidea</taxon>
        <taxon>Meloidogynidae</taxon>
        <taxon>Meloidogyninae</taxon>
        <taxon>Meloidogyne</taxon>
    </lineage>
</organism>
<comment type="similarity">
    <text evidence="2">Belongs to the nicastrin family.</text>
</comment>
<evidence type="ECO:0000256" key="2">
    <source>
        <dbReference type="ARBA" id="ARBA00007717"/>
    </source>
</evidence>
<evidence type="ECO:0000256" key="10">
    <source>
        <dbReference type="SAM" id="Phobius"/>
    </source>
</evidence>
<proteinExistence type="inferred from homology"/>
<dbReference type="WBParaSite" id="scf7180000420359.g5188">
    <property type="protein sequence ID" value="scf7180000420359.g5188"/>
    <property type="gene ID" value="scf7180000420359.g5188"/>
</dbReference>
<keyword evidence="12" id="KW-1185">Reference proteome</keyword>
<dbReference type="GO" id="GO:0009966">
    <property type="term" value="P:regulation of signal transduction"/>
    <property type="evidence" value="ECO:0007669"/>
    <property type="project" value="InterPro"/>
</dbReference>
<evidence type="ECO:0000256" key="8">
    <source>
        <dbReference type="ARBA" id="ARBA00023180"/>
    </source>
</evidence>
<evidence type="ECO:0000256" key="3">
    <source>
        <dbReference type="ARBA" id="ARBA00022692"/>
    </source>
</evidence>
<keyword evidence="7 10" id="KW-0472">Membrane</keyword>
<dbReference type="Proteomes" id="UP000887560">
    <property type="component" value="Unplaced"/>
</dbReference>
<evidence type="ECO:0000256" key="7">
    <source>
        <dbReference type="ARBA" id="ARBA00023136"/>
    </source>
</evidence>
<dbReference type="Pfam" id="PF04389">
    <property type="entry name" value="Peptidase_M28"/>
    <property type="match status" value="1"/>
</dbReference>
<evidence type="ECO:0000259" key="11">
    <source>
        <dbReference type="Pfam" id="PF04389"/>
    </source>
</evidence>
<dbReference type="SUPFAM" id="SSF53187">
    <property type="entry name" value="Zn-dependent exopeptidases"/>
    <property type="match status" value="1"/>
</dbReference>
<keyword evidence="3 10" id="KW-0812">Transmembrane</keyword>
<reference evidence="13" key="1">
    <citation type="submission" date="2022-11" db="UniProtKB">
        <authorList>
            <consortium name="WormBaseParasite"/>
        </authorList>
    </citation>
    <scope>IDENTIFICATION</scope>
</reference>
<protein>
    <recommendedName>
        <fullName evidence="9">BOS complex subunit NCLN</fullName>
    </recommendedName>
</protein>
<keyword evidence="5" id="KW-0256">Endoplasmic reticulum</keyword>
<keyword evidence="4" id="KW-0732">Signal</keyword>
<evidence type="ECO:0000256" key="4">
    <source>
        <dbReference type="ARBA" id="ARBA00022729"/>
    </source>
</evidence>
<accession>A0A915NUD3</accession>
<evidence type="ECO:0000256" key="5">
    <source>
        <dbReference type="ARBA" id="ARBA00022824"/>
    </source>
</evidence>
<evidence type="ECO:0000313" key="13">
    <source>
        <dbReference type="WBParaSite" id="scf7180000420359.g5188"/>
    </source>
</evidence>
<feature type="domain" description="Peptidase M28" evidence="11">
    <location>
        <begin position="203"/>
        <end position="421"/>
    </location>
</feature>
<keyword evidence="8" id="KW-0325">Glycoprotein</keyword>
<feature type="transmembrane region" description="Helical" evidence="10">
    <location>
        <begin position="526"/>
        <end position="547"/>
    </location>
</feature>
<evidence type="ECO:0000313" key="12">
    <source>
        <dbReference type="Proteomes" id="UP000887560"/>
    </source>
</evidence>